<accession>A0A1H1MHY7</accession>
<dbReference type="InterPro" id="IPR011041">
    <property type="entry name" value="Quinoprot_gluc/sorb_DH_b-prop"/>
</dbReference>
<evidence type="ECO:0000313" key="4">
    <source>
        <dbReference type="EMBL" id="SDR86326.1"/>
    </source>
</evidence>
<feature type="compositionally biased region" description="Acidic residues" evidence="1">
    <location>
        <begin position="345"/>
        <end position="355"/>
    </location>
</feature>
<keyword evidence="2" id="KW-0732">Signal</keyword>
<proteinExistence type="predicted"/>
<dbReference type="Gene3D" id="2.120.10.30">
    <property type="entry name" value="TolB, C-terminal domain"/>
    <property type="match status" value="1"/>
</dbReference>
<dbReference type="eggNOG" id="COG2133">
    <property type="taxonomic scope" value="Bacteria"/>
</dbReference>
<dbReference type="OrthoDB" id="9770043at2"/>
<sequence length="355" mass="37064">MRTETRRRTSARLGLAAFLVLGPLTACTTTTSDETATPDGTATGAATGLQAPWSVTFVDDVALVSERDSGRILEVTEGGARTVVTVDGVVHGGEGGLLGLAVDAERNLYVYSTAADGNRIQRYPLTGDPGALALGERTTLVAEIPAASNHNGGRLAVGPDGMLYATTGDAGEPERAQDPASLAGKILRMTPDGDAPEDNPVPGSLVYSLGHRNVQGLAWSDDGTMFATEFGQNTWDELNVVTAGANYGWPDVEGIADVEGFVDPVQQWEPGEASPSGMAHLDGTLYVANLGGEVLRAVPVDGPATSNVVVDDEGRLRDAVVTPDGELWVLTNNTDGRGTPRPEDDQIIEVDVDRS</sequence>
<dbReference type="STRING" id="545619.SAMN04489860_0245"/>
<dbReference type="PANTHER" id="PTHR19328:SF13">
    <property type="entry name" value="HIPL1 PROTEIN"/>
    <property type="match status" value="1"/>
</dbReference>
<evidence type="ECO:0000256" key="2">
    <source>
        <dbReference type="SAM" id="SignalP"/>
    </source>
</evidence>
<evidence type="ECO:0000256" key="1">
    <source>
        <dbReference type="SAM" id="MobiDB-lite"/>
    </source>
</evidence>
<dbReference type="RefSeq" id="WP_083371277.1">
    <property type="nucleotide sequence ID" value="NZ_LT629776.1"/>
</dbReference>
<feature type="chain" id="PRO_5009254416" evidence="2">
    <location>
        <begin position="27"/>
        <end position="355"/>
    </location>
</feature>
<dbReference type="PANTHER" id="PTHR19328">
    <property type="entry name" value="HEDGEHOG-INTERACTING PROTEIN"/>
    <property type="match status" value="1"/>
</dbReference>
<dbReference type="SUPFAM" id="SSF50952">
    <property type="entry name" value="Soluble quinoprotein glucose dehydrogenase"/>
    <property type="match status" value="1"/>
</dbReference>
<gene>
    <name evidence="4" type="ORF">SAMN04489860_0245</name>
</gene>
<dbReference type="InterPro" id="IPR011042">
    <property type="entry name" value="6-blade_b-propeller_TolB-like"/>
</dbReference>
<dbReference type="Pfam" id="PF07995">
    <property type="entry name" value="GSDH"/>
    <property type="match status" value="1"/>
</dbReference>
<feature type="domain" description="Glucose/Sorbosone dehydrogenase" evidence="3">
    <location>
        <begin position="49"/>
        <end position="337"/>
    </location>
</feature>
<feature type="signal peptide" evidence="2">
    <location>
        <begin position="1"/>
        <end position="26"/>
    </location>
</feature>
<evidence type="ECO:0000313" key="5">
    <source>
        <dbReference type="Proteomes" id="UP000185663"/>
    </source>
</evidence>
<dbReference type="AlphaFoldDB" id="A0A1H1MHY7"/>
<name>A0A1H1MHY7_9CELL</name>
<evidence type="ECO:0000259" key="3">
    <source>
        <dbReference type="Pfam" id="PF07995"/>
    </source>
</evidence>
<dbReference type="InterPro" id="IPR012938">
    <property type="entry name" value="Glc/Sorbosone_DH"/>
</dbReference>
<organism evidence="4 5">
    <name type="scientific">Paraoerskovia marina</name>
    <dbReference type="NCBI Taxonomy" id="545619"/>
    <lineage>
        <taxon>Bacteria</taxon>
        <taxon>Bacillati</taxon>
        <taxon>Actinomycetota</taxon>
        <taxon>Actinomycetes</taxon>
        <taxon>Micrococcales</taxon>
        <taxon>Cellulomonadaceae</taxon>
        <taxon>Paraoerskovia</taxon>
    </lineage>
</organism>
<protein>
    <submittedName>
        <fullName evidence="4">Glucose/arabinose dehydrogenase, beta-propeller fold</fullName>
    </submittedName>
</protein>
<feature type="region of interest" description="Disordered" evidence="1">
    <location>
        <begin position="333"/>
        <end position="355"/>
    </location>
</feature>
<reference evidence="4 5" key="1">
    <citation type="submission" date="2016-10" db="EMBL/GenBank/DDBJ databases">
        <authorList>
            <person name="de Groot N.N."/>
        </authorList>
    </citation>
    <scope>NUCLEOTIDE SEQUENCE [LARGE SCALE GENOMIC DNA]</scope>
    <source>
        <strain evidence="4 5">DSM 22126</strain>
    </source>
</reference>
<dbReference type="Proteomes" id="UP000185663">
    <property type="component" value="Chromosome I"/>
</dbReference>
<dbReference type="EMBL" id="LT629776">
    <property type="protein sequence ID" value="SDR86326.1"/>
    <property type="molecule type" value="Genomic_DNA"/>
</dbReference>
<keyword evidence="5" id="KW-1185">Reference proteome</keyword>